<reference evidence="6" key="1">
    <citation type="submission" date="2022-08" db="EMBL/GenBank/DDBJ databases">
        <authorList>
            <consortium name="DOE Joint Genome Institute"/>
            <person name="Min B."/>
            <person name="Riley R."/>
            <person name="Sierra-Patev S."/>
            <person name="Naranjo-Ortiz M."/>
            <person name="Looney B."/>
            <person name="Konkel Z."/>
            <person name="Slot J.C."/>
            <person name="Sakamoto Y."/>
            <person name="Steenwyk J.L."/>
            <person name="Rokas A."/>
            <person name="Carro J."/>
            <person name="Camarero S."/>
            <person name="Ferreira P."/>
            <person name="Molpeceres G."/>
            <person name="Ruiz-Duenas F.J."/>
            <person name="Serrano A."/>
            <person name="Henrissat B."/>
            <person name="Drula E."/>
            <person name="Hughes K.W."/>
            <person name="Mata J.L."/>
            <person name="Ishikawa N.K."/>
            <person name="Vargas-Isla R."/>
            <person name="Ushijima S."/>
            <person name="Smith C.A."/>
            <person name="Ahrendt S."/>
            <person name="Andreopoulos W."/>
            <person name="He G."/>
            <person name="Labutti K."/>
            <person name="Lipzen A."/>
            <person name="Ng V."/>
            <person name="Sandor L."/>
            <person name="Barry K."/>
            <person name="Martinez A.T."/>
            <person name="Xiao Y."/>
            <person name="Gibbons J.G."/>
            <person name="Terashima K."/>
            <person name="Hibbett D.S."/>
            <person name="Grigoriev I.V."/>
        </authorList>
    </citation>
    <scope>NUCLEOTIDE SEQUENCE</scope>
    <source>
        <strain evidence="6">TFB9207</strain>
    </source>
</reference>
<dbReference type="GO" id="GO:0000978">
    <property type="term" value="F:RNA polymerase II cis-regulatory region sequence-specific DNA binding"/>
    <property type="evidence" value="ECO:0007669"/>
    <property type="project" value="TreeGrafter"/>
</dbReference>
<protein>
    <recommendedName>
        <fullName evidence="5">HMG box domain-containing protein</fullName>
    </recommendedName>
</protein>
<dbReference type="AlphaFoldDB" id="A0AA38P5N5"/>
<evidence type="ECO:0000313" key="6">
    <source>
        <dbReference type="EMBL" id="KAJ3836780.1"/>
    </source>
</evidence>
<feature type="DNA-binding region" description="HMG box" evidence="3">
    <location>
        <begin position="105"/>
        <end position="174"/>
    </location>
</feature>
<dbReference type="InterPro" id="IPR036910">
    <property type="entry name" value="HMG_box_dom_sf"/>
</dbReference>
<organism evidence="6 7">
    <name type="scientific">Lentinula raphanica</name>
    <dbReference type="NCBI Taxonomy" id="153919"/>
    <lineage>
        <taxon>Eukaryota</taxon>
        <taxon>Fungi</taxon>
        <taxon>Dikarya</taxon>
        <taxon>Basidiomycota</taxon>
        <taxon>Agaricomycotina</taxon>
        <taxon>Agaricomycetes</taxon>
        <taxon>Agaricomycetidae</taxon>
        <taxon>Agaricales</taxon>
        <taxon>Marasmiineae</taxon>
        <taxon>Omphalotaceae</taxon>
        <taxon>Lentinula</taxon>
    </lineage>
</organism>
<evidence type="ECO:0000256" key="3">
    <source>
        <dbReference type="PROSITE-ProRule" id="PRU00267"/>
    </source>
</evidence>
<evidence type="ECO:0000256" key="1">
    <source>
        <dbReference type="ARBA" id="ARBA00023125"/>
    </source>
</evidence>
<keyword evidence="7" id="KW-1185">Reference proteome</keyword>
<feature type="domain" description="HMG box" evidence="5">
    <location>
        <begin position="105"/>
        <end position="174"/>
    </location>
</feature>
<dbReference type="EMBL" id="MU806294">
    <property type="protein sequence ID" value="KAJ3836780.1"/>
    <property type="molecule type" value="Genomic_DNA"/>
</dbReference>
<sequence length="365" mass="41207">MFVTTRTITKREFSDSDAPEFDESVQRSQNPSLAAPIPTGHSSSSPFIPRKINFTADCGLAHYYQVHPCVSQYNLPLPFTLSPESSRRSSPSPSPPPSVTHNEHIPRPPNAFMLFRSDFLKRDVIPSFVEKRQQTLSRVAGEVWNLMPADEKKCWYDKAADALRSHTEKYPNYKYSPVRKDNGGRKIKTKAIREEDAKNKDQIREIRETYLHMRGPAVAPARRRRRKEQFSTLQDKKPEIWSGSSSLVRLTCEAPESNIRTEQFIPALGLGRPTYPYLSANDSAVAERAGYSQRLITAPQNMLALDSRSKRHDPSRLSSASTNHSLGRNSNNIPSLQRTTLPFTISATGIQDVDCPSYRQDSSSQ</sequence>
<evidence type="ECO:0000256" key="2">
    <source>
        <dbReference type="ARBA" id="ARBA00023242"/>
    </source>
</evidence>
<dbReference type="SMART" id="SM00398">
    <property type="entry name" value="HMG"/>
    <property type="match status" value="1"/>
</dbReference>
<feature type="region of interest" description="Disordered" evidence="4">
    <location>
        <begin position="306"/>
        <end position="337"/>
    </location>
</feature>
<dbReference type="PANTHER" id="PTHR45789">
    <property type="entry name" value="FI18025P1"/>
    <property type="match status" value="1"/>
</dbReference>
<dbReference type="Pfam" id="PF00505">
    <property type="entry name" value="HMG_box"/>
    <property type="match status" value="1"/>
</dbReference>
<evidence type="ECO:0000256" key="4">
    <source>
        <dbReference type="SAM" id="MobiDB-lite"/>
    </source>
</evidence>
<feature type="region of interest" description="Disordered" evidence="4">
    <location>
        <begin position="81"/>
        <end position="107"/>
    </location>
</feature>
<dbReference type="Proteomes" id="UP001163846">
    <property type="component" value="Unassembled WGS sequence"/>
</dbReference>
<dbReference type="Gene3D" id="1.10.30.10">
    <property type="entry name" value="High mobility group box domain"/>
    <property type="match status" value="1"/>
</dbReference>
<dbReference type="PANTHER" id="PTHR45789:SF2">
    <property type="entry name" value="FI18025P1"/>
    <property type="match status" value="1"/>
</dbReference>
<dbReference type="InterPro" id="IPR051356">
    <property type="entry name" value="SOX/SOX-like_TF"/>
</dbReference>
<keyword evidence="1 3" id="KW-0238">DNA-binding</keyword>
<gene>
    <name evidence="6" type="ORF">F5878DRAFT_643285</name>
</gene>
<comment type="caution">
    <text evidence="6">The sequence shown here is derived from an EMBL/GenBank/DDBJ whole genome shotgun (WGS) entry which is preliminary data.</text>
</comment>
<feature type="compositionally biased region" description="Low complexity" evidence="4">
    <location>
        <begin position="82"/>
        <end position="91"/>
    </location>
</feature>
<evidence type="ECO:0000259" key="5">
    <source>
        <dbReference type="PROSITE" id="PS50118"/>
    </source>
</evidence>
<dbReference type="CDD" id="cd01389">
    <property type="entry name" value="HMG-box_ROX1-like"/>
    <property type="match status" value="1"/>
</dbReference>
<dbReference type="SUPFAM" id="SSF47095">
    <property type="entry name" value="HMG-box"/>
    <property type="match status" value="1"/>
</dbReference>
<evidence type="ECO:0000313" key="7">
    <source>
        <dbReference type="Proteomes" id="UP001163846"/>
    </source>
</evidence>
<accession>A0AA38P5N5</accession>
<dbReference type="GO" id="GO:0005634">
    <property type="term" value="C:nucleus"/>
    <property type="evidence" value="ECO:0007669"/>
    <property type="project" value="UniProtKB-UniRule"/>
</dbReference>
<keyword evidence="2 3" id="KW-0539">Nucleus</keyword>
<dbReference type="InterPro" id="IPR009071">
    <property type="entry name" value="HMG_box_dom"/>
</dbReference>
<feature type="compositionally biased region" description="Polar residues" evidence="4">
    <location>
        <begin position="316"/>
        <end position="337"/>
    </location>
</feature>
<proteinExistence type="predicted"/>
<feature type="region of interest" description="Disordered" evidence="4">
    <location>
        <begin position="1"/>
        <end position="44"/>
    </location>
</feature>
<name>A0AA38P5N5_9AGAR</name>
<dbReference type="PROSITE" id="PS50118">
    <property type="entry name" value="HMG_BOX_2"/>
    <property type="match status" value="1"/>
</dbReference>
<dbReference type="GO" id="GO:0000981">
    <property type="term" value="F:DNA-binding transcription factor activity, RNA polymerase II-specific"/>
    <property type="evidence" value="ECO:0007669"/>
    <property type="project" value="TreeGrafter"/>
</dbReference>